<keyword evidence="2" id="KW-0433">Leucine-rich repeat</keyword>
<dbReference type="AlphaFoldDB" id="A0A9Q0FKH4"/>
<evidence type="ECO:0000256" key="8">
    <source>
        <dbReference type="ARBA" id="ARBA00023180"/>
    </source>
</evidence>
<dbReference type="InterPro" id="IPR003591">
    <property type="entry name" value="Leu-rich_rpt_typical-subtyp"/>
</dbReference>
<comment type="caution">
    <text evidence="10">The sequence shown here is derived from an EMBL/GenBank/DDBJ whole genome shotgun (WGS) entry which is preliminary data.</text>
</comment>
<dbReference type="Pfam" id="PF13855">
    <property type="entry name" value="LRR_8"/>
    <property type="match status" value="1"/>
</dbReference>
<dbReference type="InterPro" id="IPR032675">
    <property type="entry name" value="LRR_dom_sf"/>
</dbReference>
<protein>
    <recommendedName>
        <fullName evidence="9">Leucine-rich repeat-containing N-terminal plant-type domain-containing protein</fullName>
    </recommendedName>
</protein>
<dbReference type="FunFam" id="3.80.10.10:FF:000041">
    <property type="entry name" value="LRR receptor-like serine/threonine-protein kinase ERECTA"/>
    <property type="match status" value="1"/>
</dbReference>
<keyword evidence="4" id="KW-0732">Signal</keyword>
<dbReference type="InterPro" id="IPR053213">
    <property type="entry name" value="RLP29"/>
</dbReference>
<feature type="domain" description="Leucine-rich repeat-containing N-terminal plant-type" evidence="9">
    <location>
        <begin position="19"/>
        <end position="61"/>
    </location>
</feature>
<reference evidence="10" key="1">
    <citation type="submission" date="2022-02" db="EMBL/GenBank/DDBJ databases">
        <authorList>
            <person name="Henning P.M."/>
            <person name="McCubbin A.G."/>
            <person name="Shore J.S."/>
        </authorList>
    </citation>
    <scope>NUCLEOTIDE SEQUENCE</scope>
    <source>
        <strain evidence="10">F60SS</strain>
        <tissue evidence="10">Leaves</tissue>
    </source>
</reference>
<dbReference type="OrthoDB" id="676979at2759"/>
<name>A0A9Q0FKH4_9ROSI</name>
<accession>A0A9Q0FKH4</accession>
<evidence type="ECO:0000259" key="9">
    <source>
        <dbReference type="Pfam" id="PF08263"/>
    </source>
</evidence>
<evidence type="ECO:0000256" key="2">
    <source>
        <dbReference type="ARBA" id="ARBA00022614"/>
    </source>
</evidence>
<keyword evidence="5" id="KW-0677">Repeat</keyword>
<keyword evidence="7" id="KW-0472">Membrane</keyword>
<dbReference type="Proteomes" id="UP001141552">
    <property type="component" value="Unassembled WGS sequence"/>
</dbReference>
<dbReference type="PANTHER" id="PTHR48009:SF1">
    <property type="entry name" value="LEUCINE-RICH REPEAT (LRR) FAMILY PROTEIN"/>
    <property type="match status" value="1"/>
</dbReference>
<evidence type="ECO:0000256" key="7">
    <source>
        <dbReference type="ARBA" id="ARBA00023136"/>
    </source>
</evidence>
<proteinExistence type="predicted"/>
<organism evidence="10 11">
    <name type="scientific">Turnera subulata</name>
    <dbReference type="NCBI Taxonomy" id="218843"/>
    <lineage>
        <taxon>Eukaryota</taxon>
        <taxon>Viridiplantae</taxon>
        <taxon>Streptophyta</taxon>
        <taxon>Embryophyta</taxon>
        <taxon>Tracheophyta</taxon>
        <taxon>Spermatophyta</taxon>
        <taxon>Magnoliopsida</taxon>
        <taxon>eudicotyledons</taxon>
        <taxon>Gunneridae</taxon>
        <taxon>Pentapetalae</taxon>
        <taxon>rosids</taxon>
        <taxon>fabids</taxon>
        <taxon>Malpighiales</taxon>
        <taxon>Passifloraceae</taxon>
        <taxon>Turnera</taxon>
    </lineage>
</organism>
<gene>
    <name evidence="10" type="ORF">Tsubulata_051103</name>
</gene>
<dbReference type="PRINTS" id="PR00019">
    <property type="entry name" value="LEURICHRPT"/>
</dbReference>
<dbReference type="Gene3D" id="3.80.10.10">
    <property type="entry name" value="Ribonuclease Inhibitor"/>
    <property type="match status" value="2"/>
</dbReference>
<reference evidence="10" key="2">
    <citation type="journal article" date="2023" name="Plants (Basel)">
        <title>Annotation of the Turnera subulata (Passifloraceae) Draft Genome Reveals the S-Locus Evolved after the Divergence of Turneroideae from Passifloroideae in a Stepwise Manner.</title>
        <authorList>
            <person name="Henning P.M."/>
            <person name="Roalson E.H."/>
            <person name="Mir W."/>
            <person name="McCubbin A.G."/>
            <person name="Shore J.S."/>
        </authorList>
    </citation>
    <scope>NUCLEOTIDE SEQUENCE</scope>
    <source>
        <strain evidence="10">F60SS</strain>
    </source>
</reference>
<dbReference type="InterPro" id="IPR001611">
    <property type="entry name" value="Leu-rich_rpt"/>
</dbReference>
<keyword evidence="8" id="KW-0325">Glycoprotein</keyword>
<dbReference type="Pfam" id="PF00560">
    <property type="entry name" value="LRR_1"/>
    <property type="match status" value="1"/>
</dbReference>
<sequence>MGRQQLPPDEEEEEGWLSSSDVAALRAIKDSLTDIPGSNFLSTWDFSSRPRPCSTFAGITCYAGRVTVLALGTGLSGSPGLAGSLSPAISNLTELTQLVLYPGLVTGPIPPLLGRRLRLISLTSNRLTGPIPPSLSSLPLLHTLDLSHNQLTGSIPAPLWSALPQLRVLILSSNQLAGHLPAGDPRPQPQRQRQRQAQVLLHLDLGSNRLTGTLPLRMLPSSLRYLSVSNNNVWGPLNGLEGLSELVYLDLSMNRFSGPIPPSLFRPTLSSLFLQRNNLSGALFPSTTSSSSNIPYSYPQGSLLDLSHNSLAGPLPPLLAEVETLFLNNNRFTGAVPRQYVDSLYQGTTKTLYLHHNYLTGFPSYPQPGLPPSASLCLSYNCMLPLKAGLTACPASAGPHLSRPLSQCPVFNN</sequence>
<evidence type="ECO:0000313" key="10">
    <source>
        <dbReference type="EMBL" id="KAJ4832419.1"/>
    </source>
</evidence>
<comment type="subcellular location">
    <subcellularLocation>
        <location evidence="1">Membrane</location>
    </subcellularLocation>
</comment>
<dbReference type="Pfam" id="PF08263">
    <property type="entry name" value="LRRNT_2"/>
    <property type="match status" value="1"/>
</dbReference>
<keyword evidence="11" id="KW-1185">Reference proteome</keyword>
<keyword evidence="6" id="KW-1133">Transmembrane helix</keyword>
<dbReference type="SUPFAM" id="SSF52058">
    <property type="entry name" value="L domain-like"/>
    <property type="match status" value="1"/>
</dbReference>
<evidence type="ECO:0000256" key="3">
    <source>
        <dbReference type="ARBA" id="ARBA00022692"/>
    </source>
</evidence>
<dbReference type="InterPro" id="IPR013210">
    <property type="entry name" value="LRR_N_plant-typ"/>
</dbReference>
<dbReference type="GO" id="GO:0016020">
    <property type="term" value="C:membrane"/>
    <property type="evidence" value="ECO:0007669"/>
    <property type="project" value="UniProtKB-SubCell"/>
</dbReference>
<evidence type="ECO:0000256" key="6">
    <source>
        <dbReference type="ARBA" id="ARBA00022989"/>
    </source>
</evidence>
<keyword evidence="3" id="KW-0812">Transmembrane</keyword>
<evidence type="ECO:0000256" key="4">
    <source>
        <dbReference type="ARBA" id="ARBA00022729"/>
    </source>
</evidence>
<dbReference type="SMART" id="SM00369">
    <property type="entry name" value="LRR_TYP"/>
    <property type="match status" value="3"/>
</dbReference>
<evidence type="ECO:0000313" key="11">
    <source>
        <dbReference type="Proteomes" id="UP001141552"/>
    </source>
</evidence>
<dbReference type="PANTHER" id="PTHR48009">
    <property type="entry name" value="LEUCINE-RICH REPEAT (LRR) FAMILY PROTEIN"/>
    <property type="match status" value="1"/>
</dbReference>
<evidence type="ECO:0000256" key="5">
    <source>
        <dbReference type="ARBA" id="ARBA00022737"/>
    </source>
</evidence>
<evidence type="ECO:0000256" key="1">
    <source>
        <dbReference type="ARBA" id="ARBA00004370"/>
    </source>
</evidence>
<dbReference type="EMBL" id="JAKUCV010005140">
    <property type="protein sequence ID" value="KAJ4832419.1"/>
    <property type="molecule type" value="Genomic_DNA"/>
</dbReference>